<name>A0A8D8NWZ2_CULPI</name>
<proteinExistence type="predicted"/>
<dbReference type="EMBL" id="HBUE01198951">
    <property type="protein sequence ID" value="CAG6528797.1"/>
    <property type="molecule type" value="Transcribed_RNA"/>
</dbReference>
<protein>
    <submittedName>
        <fullName evidence="1">(northern house mosquito) hypothetical protein</fullName>
    </submittedName>
</protein>
<dbReference type="EMBL" id="HBUE01305048">
    <property type="protein sequence ID" value="CAG6580554.1"/>
    <property type="molecule type" value="Transcribed_RNA"/>
</dbReference>
<evidence type="ECO:0000313" key="1">
    <source>
        <dbReference type="EMBL" id="CAG6580554.1"/>
    </source>
</evidence>
<accession>A0A8D8NWZ2</accession>
<sequence length="105" mass="11181">MQPPLVVRSISSEPSERSLLLESSAWFIILAELCIAWYSVRSSRSGGIAPLWYIGFPLASIRLAVSGKLPGLLLFVPPFGPWKAGCISVNSGSLGEDSASSGFLL</sequence>
<dbReference type="AlphaFoldDB" id="A0A8D8NWZ2"/>
<reference evidence="1" key="1">
    <citation type="submission" date="2021-05" db="EMBL/GenBank/DDBJ databases">
        <authorList>
            <person name="Alioto T."/>
            <person name="Alioto T."/>
            <person name="Gomez Garrido J."/>
        </authorList>
    </citation>
    <scope>NUCLEOTIDE SEQUENCE</scope>
</reference>
<organism evidence="1">
    <name type="scientific">Culex pipiens</name>
    <name type="common">House mosquito</name>
    <dbReference type="NCBI Taxonomy" id="7175"/>
    <lineage>
        <taxon>Eukaryota</taxon>
        <taxon>Metazoa</taxon>
        <taxon>Ecdysozoa</taxon>
        <taxon>Arthropoda</taxon>
        <taxon>Hexapoda</taxon>
        <taxon>Insecta</taxon>
        <taxon>Pterygota</taxon>
        <taxon>Neoptera</taxon>
        <taxon>Endopterygota</taxon>
        <taxon>Diptera</taxon>
        <taxon>Nematocera</taxon>
        <taxon>Culicoidea</taxon>
        <taxon>Culicidae</taxon>
        <taxon>Culicinae</taxon>
        <taxon>Culicini</taxon>
        <taxon>Culex</taxon>
        <taxon>Culex</taxon>
    </lineage>
</organism>